<keyword evidence="1" id="KW-0812">Transmembrane</keyword>
<evidence type="ECO:0000313" key="2">
    <source>
        <dbReference type="EMBL" id="AVZ71637.1"/>
    </source>
</evidence>
<reference evidence="2 3" key="1">
    <citation type="submission" date="2018-01" db="EMBL/GenBank/DDBJ databases">
        <title>Complete genome sequence of Streptomyces lunaelactis MM109T, a Ferroverdin A producer isolated from cave moonmilk deposits.</title>
        <authorList>
            <person name="Naome A."/>
            <person name="Martinet L."/>
            <person name="Maciejewska M."/>
            <person name="Anderssen S."/>
            <person name="Adam D."/>
            <person name="Tenconi E."/>
            <person name="Deflandre B."/>
            <person name="Arguelles-Arias A."/>
            <person name="Calusinska M."/>
            <person name="Copieters W."/>
            <person name="Karim L."/>
            <person name="Hanikenne M."/>
            <person name="Baurain D."/>
            <person name="van Wezel G."/>
            <person name="Smargiasso N."/>
            <person name="de Pauw E."/>
            <person name="Delfosse P."/>
            <person name="Rigali S."/>
        </authorList>
    </citation>
    <scope>NUCLEOTIDE SEQUENCE [LARGE SCALE GENOMIC DNA]</scope>
    <source>
        <strain evidence="2 3">MM109</strain>
    </source>
</reference>
<name>A0A2R4SXR4_9ACTN</name>
<keyword evidence="1" id="KW-0472">Membrane</keyword>
<feature type="transmembrane region" description="Helical" evidence="1">
    <location>
        <begin position="21"/>
        <end position="44"/>
    </location>
</feature>
<dbReference type="AlphaFoldDB" id="A0A2R4SXR4"/>
<evidence type="ECO:0000256" key="1">
    <source>
        <dbReference type="SAM" id="Phobius"/>
    </source>
</evidence>
<keyword evidence="1" id="KW-1133">Transmembrane helix</keyword>
<protein>
    <recommendedName>
        <fullName evidence="4">Proline rich protein membrane protein</fullName>
    </recommendedName>
</protein>
<feature type="transmembrane region" description="Helical" evidence="1">
    <location>
        <begin position="150"/>
        <end position="172"/>
    </location>
</feature>
<dbReference type="EMBL" id="CP026304">
    <property type="protein sequence ID" value="AVZ71637.1"/>
    <property type="molecule type" value="Genomic_DNA"/>
</dbReference>
<dbReference type="InterPro" id="IPR039708">
    <property type="entry name" value="MT1774/Rv1733c-like"/>
</dbReference>
<gene>
    <name evidence="2" type="ORF">SLUN_04960</name>
</gene>
<dbReference type="RefSeq" id="WP_108147327.1">
    <property type="nucleotide sequence ID" value="NZ_CP026304.1"/>
</dbReference>
<dbReference type="KEGG" id="slk:SLUN_04960"/>
<dbReference type="Proteomes" id="UP000244201">
    <property type="component" value="Chromosome"/>
</dbReference>
<dbReference type="GeneID" id="55654613"/>
<dbReference type="PANTHER" id="PTHR42305">
    <property type="entry name" value="MEMBRANE PROTEIN RV1733C-RELATED"/>
    <property type="match status" value="1"/>
</dbReference>
<accession>A0A2R4SXR4</accession>
<proteinExistence type="predicted"/>
<dbReference type="OrthoDB" id="4325432at2"/>
<keyword evidence="3" id="KW-1185">Reference proteome</keyword>
<organism evidence="2 3">
    <name type="scientific">Streptomyces lunaelactis</name>
    <dbReference type="NCBI Taxonomy" id="1535768"/>
    <lineage>
        <taxon>Bacteria</taxon>
        <taxon>Bacillati</taxon>
        <taxon>Actinomycetota</taxon>
        <taxon>Actinomycetes</taxon>
        <taxon>Kitasatosporales</taxon>
        <taxon>Streptomycetaceae</taxon>
        <taxon>Streptomyces</taxon>
    </lineage>
</organism>
<dbReference type="PANTHER" id="PTHR42305:SF1">
    <property type="entry name" value="MEMBRANE PROTEIN RV1733C-RELATED"/>
    <property type="match status" value="1"/>
</dbReference>
<evidence type="ECO:0008006" key="4">
    <source>
        <dbReference type="Google" id="ProtNLM"/>
    </source>
</evidence>
<evidence type="ECO:0000313" key="3">
    <source>
        <dbReference type="Proteomes" id="UP000244201"/>
    </source>
</evidence>
<sequence>MRAAMGVWRWRHNPLRRATDLLEAWVALVAALLLITAAPAVGWISGAKTDDSLRQSVRIQRQQRHAVIATVLKPAPDPESAAYDPESAAAREKRRPIVAKWTAVDGSRHSGTVSTALRTARVGDTFTIWTDRTGRVVHHPMDLAGAKVHAVLTGLGAALASAGLVECARALIMWRLVRRRHARLDRAWAAAGPDWGRTGAGS</sequence>